<feature type="signal peptide" evidence="1">
    <location>
        <begin position="1"/>
        <end position="19"/>
    </location>
</feature>
<accession>A0A395MAM1</accession>
<dbReference type="AlphaFoldDB" id="A0A395MAM1"/>
<keyword evidence="4" id="KW-1185">Reference proteome</keyword>
<sequence length="213" mass="23446">MHFSSIFSISFALLIQVSAAWTLPQFVLAGPAAPTCQCGLLLDRNGTDGKDYVCEDTRLGPKNLPKKLILGTVMSRYDRFGLDTPTSFVERWWNVTEGKDKTGGWNYPEQGGFLLDERGHPVKIAMRLAVGTLVDRFGSQNEFPHEYRVYKVSKAFTVEAGPIAPWFGQPGLGTQFYTGGEALNLTIAQLIQKDHLVPVASSELDIVKTGCGF</sequence>
<dbReference type="EMBL" id="PXXK01000385">
    <property type="protein sequence ID" value="RFN44935.1"/>
    <property type="molecule type" value="Genomic_DNA"/>
</dbReference>
<dbReference type="Proteomes" id="UP000265631">
    <property type="component" value="Unassembled WGS sequence"/>
</dbReference>
<keyword evidence="1" id="KW-0732">Signal</keyword>
<organism evidence="3 4">
    <name type="scientific">Fusarium flagelliforme</name>
    <dbReference type="NCBI Taxonomy" id="2675880"/>
    <lineage>
        <taxon>Eukaryota</taxon>
        <taxon>Fungi</taxon>
        <taxon>Dikarya</taxon>
        <taxon>Ascomycota</taxon>
        <taxon>Pezizomycotina</taxon>
        <taxon>Sordariomycetes</taxon>
        <taxon>Hypocreomycetidae</taxon>
        <taxon>Hypocreales</taxon>
        <taxon>Nectriaceae</taxon>
        <taxon>Fusarium</taxon>
        <taxon>Fusarium incarnatum-equiseti species complex</taxon>
    </lineage>
</organism>
<dbReference type="GO" id="GO:0050135">
    <property type="term" value="F:NADP+ nucleosidase activity"/>
    <property type="evidence" value="ECO:0007669"/>
    <property type="project" value="InterPro"/>
</dbReference>
<feature type="chain" id="PRO_5017268608" description="TNT domain-containing protein" evidence="1">
    <location>
        <begin position="20"/>
        <end position="213"/>
    </location>
</feature>
<evidence type="ECO:0000259" key="2">
    <source>
        <dbReference type="Pfam" id="PF14021"/>
    </source>
</evidence>
<evidence type="ECO:0000313" key="4">
    <source>
        <dbReference type="Proteomes" id="UP000265631"/>
    </source>
</evidence>
<dbReference type="InterPro" id="IPR053024">
    <property type="entry name" value="Fungal_surface_NADase"/>
</dbReference>
<gene>
    <name evidence="3" type="ORF">FIE12Z_10830</name>
</gene>
<name>A0A395MAM1_9HYPO</name>
<evidence type="ECO:0000313" key="3">
    <source>
        <dbReference type="EMBL" id="RFN44935.1"/>
    </source>
</evidence>
<dbReference type="PANTHER" id="PTHR42059">
    <property type="entry name" value="TNT DOMAIN-CONTAINING PROTEIN"/>
    <property type="match status" value="1"/>
</dbReference>
<reference evidence="3 4" key="1">
    <citation type="journal article" date="2018" name="PLoS Pathog.">
        <title>Evolution of structural diversity of trichothecenes, a family of toxins produced by plant pathogenic and entomopathogenic fungi.</title>
        <authorList>
            <person name="Proctor R.H."/>
            <person name="McCormick S.P."/>
            <person name="Kim H.S."/>
            <person name="Cardoza R.E."/>
            <person name="Stanley A.M."/>
            <person name="Lindo L."/>
            <person name="Kelly A."/>
            <person name="Brown D.W."/>
            <person name="Lee T."/>
            <person name="Vaughan M.M."/>
            <person name="Alexander N.J."/>
            <person name="Busman M."/>
            <person name="Gutierrez S."/>
        </authorList>
    </citation>
    <scope>NUCLEOTIDE SEQUENCE [LARGE SCALE GENOMIC DNA]</scope>
    <source>
        <strain evidence="3 4">NRRL 13405</strain>
    </source>
</reference>
<evidence type="ECO:0000256" key="1">
    <source>
        <dbReference type="SAM" id="SignalP"/>
    </source>
</evidence>
<feature type="domain" description="TNT" evidence="2">
    <location>
        <begin position="145"/>
        <end position="198"/>
    </location>
</feature>
<dbReference type="Pfam" id="PF14021">
    <property type="entry name" value="TNT"/>
    <property type="match status" value="1"/>
</dbReference>
<comment type="caution">
    <text evidence="3">The sequence shown here is derived from an EMBL/GenBank/DDBJ whole genome shotgun (WGS) entry which is preliminary data.</text>
</comment>
<proteinExistence type="predicted"/>
<protein>
    <recommendedName>
        <fullName evidence="2">TNT domain-containing protein</fullName>
    </recommendedName>
</protein>
<dbReference type="InterPro" id="IPR025331">
    <property type="entry name" value="TNT"/>
</dbReference>
<dbReference type="PANTHER" id="PTHR42059:SF1">
    <property type="entry name" value="TNT DOMAIN-CONTAINING PROTEIN"/>
    <property type="match status" value="1"/>
</dbReference>